<name>A0ACC8XCQ9_9FIRM</name>
<comment type="caution">
    <text evidence="1">The sequence shown here is derived from an EMBL/GenBank/DDBJ whole genome shotgun (WGS) entry which is preliminary data.</text>
</comment>
<evidence type="ECO:0000313" key="2">
    <source>
        <dbReference type="Proteomes" id="UP000188605"/>
    </source>
</evidence>
<evidence type="ECO:0000313" key="1">
    <source>
        <dbReference type="EMBL" id="ONI40500.1"/>
    </source>
</evidence>
<dbReference type="Proteomes" id="UP000188605">
    <property type="component" value="Unassembled WGS sequence"/>
</dbReference>
<keyword evidence="2" id="KW-1185">Reference proteome</keyword>
<protein>
    <submittedName>
        <fullName evidence="1">ABC transporter permease</fullName>
    </submittedName>
</protein>
<organism evidence="1 2">
    <name type="scientific">Candidatus Epulonipiscium fishelsonii</name>
    <dbReference type="NCBI Taxonomy" id="77094"/>
    <lineage>
        <taxon>Bacteria</taxon>
        <taxon>Bacillati</taxon>
        <taxon>Bacillota</taxon>
        <taxon>Clostridia</taxon>
        <taxon>Lachnospirales</taxon>
        <taxon>Lachnospiraceae</taxon>
        <taxon>Candidatus Epulonipiscium</taxon>
    </lineage>
</organism>
<reference evidence="1" key="1">
    <citation type="submission" date="2016-08" db="EMBL/GenBank/DDBJ databases">
        <authorList>
            <person name="Ngugi D.K."/>
            <person name="Miyake S."/>
            <person name="Stingl U."/>
        </authorList>
    </citation>
    <scope>NUCLEOTIDE SEQUENCE</scope>
    <source>
        <strain evidence="1">SCG-B11WGA-EpuloA1</strain>
    </source>
</reference>
<proteinExistence type="predicted"/>
<dbReference type="EMBL" id="LJDB01000050">
    <property type="protein sequence ID" value="ONI40500.1"/>
    <property type="molecule type" value="Genomic_DNA"/>
</dbReference>
<accession>A0ACC8XCQ9</accession>
<gene>
    <name evidence="1" type="ORF">AN396_05860</name>
</gene>
<sequence>MANNKIKQSTGEKVFTVFNYMFFIILSLVMIYPFWHVVMSSLSSADAAMQGGIFLWPREFTIDTYEQVFKNRSIFTGYVTTLMVTVVGTVLGTFFTATTAYALSKKEMPFSGIFLFLVVFTMLFSGGMIPNYLLIKDLGLINNRWSLILPGLISAYNVIIMKSYFQSIPSSLEESAKIDGANEVIIFLKIILPLSKATVATIALFMAVGYWNDYFSTVLYINDQDKWALQAVLRYMLTNTNQAMQNAGVSVVAATNVTATTIKSASIVVATVPILIVYPFVQKYFVKGVMIGGVKG</sequence>